<feature type="region of interest" description="Disordered" evidence="1">
    <location>
        <begin position="93"/>
        <end position="117"/>
    </location>
</feature>
<proteinExistence type="predicted"/>
<feature type="compositionally biased region" description="Polar residues" evidence="1">
    <location>
        <begin position="21"/>
        <end position="52"/>
    </location>
</feature>
<evidence type="ECO:0000313" key="3">
    <source>
        <dbReference type="Proteomes" id="UP000616769"/>
    </source>
</evidence>
<feature type="compositionally biased region" description="Low complexity" evidence="1">
    <location>
        <begin position="95"/>
        <end position="110"/>
    </location>
</feature>
<dbReference type="VEuPathDB" id="VectorBase:SSCA000259"/>
<organism evidence="2 3">
    <name type="scientific">Sarcoptes scabiei</name>
    <name type="common">Itch mite</name>
    <name type="synonym">Acarus scabiei</name>
    <dbReference type="NCBI Taxonomy" id="52283"/>
    <lineage>
        <taxon>Eukaryota</taxon>
        <taxon>Metazoa</taxon>
        <taxon>Ecdysozoa</taxon>
        <taxon>Arthropoda</taxon>
        <taxon>Chelicerata</taxon>
        <taxon>Arachnida</taxon>
        <taxon>Acari</taxon>
        <taxon>Acariformes</taxon>
        <taxon>Sarcoptiformes</taxon>
        <taxon>Astigmata</taxon>
        <taxon>Psoroptidia</taxon>
        <taxon>Sarcoptoidea</taxon>
        <taxon>Sarcoptidae</taxon>
        <taxon>Sarcoptinae</taxon>
        <taxon>Sarcoptes</taxon>
    </lineage>
</organism>
<dbReference type="EMBL" id="JXLN01010252">
    <property type="protein sequence ID" value="KPM05408.1"/>
    <property type="molecule type" value="Genomic_DNA"/>
</dbReference>
<feature type="region of interest" description="Disordered" evidence="1">
    <location>
        <begin position="21"/>
        <end position="54"/>
    </location>
</feature>
<reference evidence="2 3" key="1">
    <citation type="journal article" date="2015" name="Parasit. Vectors">
        <title>Draft genome of the scabies mite.</title>
        <authorList>
            <person name="Rider S.D.Jr."/>
            <person name="Morgan M.S."/>
            <person name="Arlian L.G."/>
        </authorList>
    </citation>
    <scope>NUCLEOTIDE SEQUENCE [LARGE SCALE GENOMIC DNA]</scope>
    <source>
        <strain evidence="2">Arlian Lab</strain>
    </source>
</reference>
<gene>
    <name evidence="2" type="ORF">QR98_0038700</name>
</gene>
<comment type="caution">
    <text evidence="2">The sequence shown here is derived from an EMBL/GenBank/DDBJ whole genome shotgun (WGS) entry which is preliminary data.</text>
</comment>
<evidence type="ECO:0000313" key="2">
    <source>
        <dbReference type="EMBL" id="KPM05408.1"/>
    </source>
</evidence>
<protein>
    <submittedName>
        <fullName evidence="2">Uncharacterized protein</fullName>
    </submittedName>
</protein>
<accession>A0A132A306</accession>
<sequence>MSKKLANHPYLCRLMAANSNNNHSDSTNCSIKSNTTADSASTLTGSKCSDSNPVMLEQSPSRVIKMNQFQANSLRTKSPILKAPLVMVKPKMFESSTPSSLTSSNNSSLLVPDIERV</sequence>
<dbReference type="Proteomes" id="UP000616769">
    <property type="component" value="Unassembled WGS sequence"/>
</dbReference>
<evidence type="ECO:0000256" key="1">
    <source>
        <dbReference type="SAM" id="MobiDB-lite"/>
    </source>
</evidence>
<name>A0A132A306_SARSC</name>
<dbReference type="AlphaFoldDB" id="A0A132A306"/>